<dbReference type="AlphaFoldDB" id="A0A0A9ANX4"/>
<organism evidence="1">
    <name type="scientific">Arundo donax</name>
    <name type="common">Giant reed</name>
    <name type="synonym">Donax arundinaceus</name>
    <dbReference type="NCBI Taxonomy" id="35708"/>
    <lineage>
        <taxon>Eukaryota</taxon>
        <taxon>Viridiplantae</taxon>
        <taxon>Streptophyta</taxon>
        <taxon>Embryophyta</taxon>
        <taxon>Tracheophyta</taxon>
        <taxon>Spermatophyta</taxon>
        <taxon>Magnoliopsida</taxon>
        <taxon>Liliopsida</taxon>
        <taxon>Poales</taxon>
        <taxon>Poaceae</taxon>
        <taxon>PACMAD clade</taxon>
        <taxon>Arundinoideae</taxon>
        <taxon>Arundineae</taxon>
        <taxon>Arundo</taxon>
    </lineage>
</organism>
<reference evidence="1" key="2">
    <citation type="journal article" date="2015" name="Data Brief">
        <title>Shoot transcriptome of the giant reed, Arundo donax.</title>
        <authorList>
            <person name="Barrero R.A."/>
            <person name="Guerrero F.D."/>
            <person name="Moolhuijzen P."/>
            <person name="Goolsby J.A."/>
            <person name="Tidwell J."/>
            <person name="Bellgard S.E."/>
            <person name="Bellgard M.I."/>
        </authorList>
    </citation>
    <scope>NUCLEOTIDE SEQUENCE</scope>
    <source>
        <tissue evidence="1">Shoot tissue taken approximately 20 cm above the soil surface</tissue>
    </source>
</reference>
<protein>
    <submittedName>
        <fullName evidence="1">Uncharacterized protein</fullName>
    </submittedName>
</protein>
<reference evidence="1" key="1">
    <citation type="submission" date="2014-09" db="EMBL/GenBank/DDBJ databases">
        <authorList>
            <person name="Magalhaes I.L.F."/>
            <person name="Oliveira U."/>
            <person name="Santos F.R."/>
            <person name="Vidigal T.H.D.A."/>
            <person name="Brescovit A.D."/>
            <person name="Santos A.J."/>
        </authorList>
    </citation>
    <scope>NUCLEOTIDE SEQUENCE</scope>
    <source>
        <tissue evidence="1">Shoot tissue taken approximately 20 cm above the soil surface</tissue>
    </source>
</reference>
<sequence>MVVRQLFRIHWLRKHSVRILLLQLVENNIQRLPVWQRRRPRSPWHQEPLRPRRARGVAPPAASLAMARSIAALLDPALLGRLDLLLVAAAALAHQLLPVGVVRVRGGRWGPAVVLVRG</sequence>
<name>A0A0A9ANX4_ARUDO</name>
<evidence type="ECO:0000313" key="1">
    <source>
        <dbReference type="EMBL" id="JAD53434.1"/>
    </source>
</evidence>
<dbReference type="EMBL" id="GBRH01244461">
    <property type="protein sequence ID" value="JAD53434.1"/>
    <property type="molecule type" value="Transcribed_RNA"/>
</dbReference>
<accession>A0A0A9ANX4</accession>
<proteinExistence type="predicted"/>